<evidence type="ECO:0000256" key="4">
    <source>
        <dbReference type="ARBA" id="ARBA00023125"/>
    </source>
</evidence>
<dbReference type="SMART" id="SM00862">
    <property type="entry name" value="Trans_reg_C"/>
    <property type="match status" value="1"/>
</dbReference>
<dbReference type="InterPro" id="IPR001789">
    <property type="entry name" value="Sig_transdc_resp-reg_receiver"/>
</dbReference>
<gene>
    <name evidence="11" type="ORF">DT351_08190</name>
    <name evidence="12" type="ORF">PSR33_03100</name>
</gene>
<keyword evidence="3" id="KW-0805">Transcription regulation</keyword>
<evidence type="ECO:0000256" key="8">
    <source>
        <dbReference type="PROSITE-ProRule" id="PRU01091"/>
    </source>
</evidence>
<dbReference type="Proteomes" id="UP000257607">
    <property type="component" value="Chromosome"/>
</dbReference>
<dbReference type="PROSITE" id="PS51755">
    <property type="entry name" value="OMPR_PHOB"/>
    <property type="match status" value="1"/>
</dbReference>
<name>A0A1B2A8L1_LATCU</name>
<evidence type="ECO:0000256" key="1">
    <source>
        <dbReference type="ARBA" id="ARBA00022553"/>
    </source>
</evidence>
<dbReference type="SMART" id="SM00448">
    <property type="entry name" value="REC"/>
    <property type="match status" value="1"/>
</dbReference>
<evidence type="ECO:0000313" key="12">
    <source>
        <dbReference type="EMBL" id="WDC92551.1"/>
    </source>
</evidence>
<evidence type="ECO:0000256" key="5">
    <source>
        <dbReference type="ARBA" id="ARBA00023159"/>
    </source>
</evidence>
<keyword evidence="5" id="KW-0010">Activator</keyword>
<dbReference type="Gene3D" id="6.10.250.690">
    <property type="match status" value="1"/>
</dbReference>
<feature type="modified residue" description="4-aspartylphosphate" evidence="7">
    <location>
        <position position="52"/>
    </location>
</feature>
<feature type="domain" description="OmpR/PhoB-type" evidence="10">
    <location>
        <begin position="132"/>
        <end position="231"/>
    </location>
</feature>
<dbReference type="PANTHER" id="PTHR48111">
    <property type="entry name" value="REGULATOR OF RPOS"/>
    <property type="match status" value="1"/>
</dbReference>
<evidence type="ECO:0000259" key="10">
    <source>
        <dbReference type="PROSITE" id="PS51755"/>
    </source>
</evidence>
<dbReference type="GO" id="GO:0000976">
    <property type="term" value="F:transcription cis-regulatory region binding"/>
    <property type="evidence" value="ECO:0007669"/>
    <property type="project" value="TreeGrafter"/>
</dbReference>
<evidence type="ECO:0000256" key="6">
    <source>
        <dbReference type="ARBA" id="ARBA00023163"/>
    </source>
</evidence>
<dbReference type="FunFam" id="1.10.10.10:FF:000018">
    <property type="entry name" value="DNA-binding response regulator ResD"/>
    <property type="match status" value="1"/>
</dbReference>
<dbReference type="Pfam" id="PF00486">
    <property type="entry name" value="Trans_reg_C"/>
    <property type="match status" value="1"/>
</dbReference>
<dbReference type="Gene3D" id="3.40.50.2300">
    <property type="match status" value="1"/>
</dbReference>
<dbReference type="Pfam" id="PF00072">
    <property type="entry name" value="Response_reg"/>
    <property type="match status" value="1"/>
</dbReference>
<dbReference type="RefSeq" id="WP_004270257.1">
    <property type="nucleotide sequence ID" value="NZ_BJOQ01000003.1"/>
</dbReference>
<dbReference type="OrthoDB" id="9790442at2"/>
<dbReference type="InterPro" id="IPR001867">
    <property type="entry name" value="OmpR/PhoB-type_DNA-bd"/>
</dbReference>
<dbReference type="AlphaFoldDB" id="A0A1B2A8L1"/>
<dbReference type="InterPro" id="IPR016032">
    <property type="entry name" value="Sig_transdc_resp-reg_C-effctor"/>
</dbReference>
<accession>A0A1B2A8L1</accession>
<feature type="domain" description="Response regulatory" evidence="9">
    <location>
        <begin position="3"/>
        <end position="117"/>
    </location>
</feature>
<evidence type="ECO:0000256" key="7">
    <source>
        <dbReference type="PROSITE-ProRule" id="PRU00169"/>
    </source>
</evidence>
<dbReference type="GO" id="GO:0000156">
    <property type="term" value="F:phosphorelay response regulator activity"/>
    <property type="evidence" value="ECO:0007669"/>
    <property type="project" value="TreeGrafter"/>
</dbReference>
<keyword evidence="6" id="KW-0804">Transcription</keyword>
<reference evidence="12" key="2">
    <citation type="submission" date="2023-02" db="EMBL/GenBank/DDBJ databases">
        <title>Complete genome sequence of Lactobacillus curvatus CACC879 isolated from Pig feces.</title>
        <authorList>
            <person name="Park S."/>
            <person name="Park M.A."/>
            <person name="Kim D.-H."/>
            <person name="Kim Y."/>
        </authorList>
    </citation>
    <scope>NUCLEOTIDE SEQUENCE</scope>
    <source>
        <strain evidence="12">CACC879</strain>
    </source>
</reference>
<protein>
    <submittedName>
        <fullName evidence="11">DNA-binding response regulator</fullName>
    </submittedName>
    <submittedName>
        <fullName evidence="12">Response regulator transcription factor</fullName>
    </submittedName>
</protein>
<feature type="DNA-binding region" description="OmpR/PhoB-type" evidence="8">
    <location>
        <begin position="132"/>
        <end position="231"/>
    </location>
</feature>
<dbReference type="Proteomes" id="UP001215533">
    <property type="component" value="Chromosome"/>
</dbReference>
<dbReference type="GO" id="GO:0005829">
    <property type="term" value="C:cytosol"/>
    <property type="evidence" value="ECO:0007669"/>
    <property type="project" value="TreeGrafter"/>
</dbReference>
<keyword evidence="1 7" id="KW-0597">Phosphoprotein</keyword>
<dbReference type="EMBL" id="CP117683">
    <property type="protein sequence ID" value="WDC92551.1"/>
    <property type="molecule type" value="Genomic_DNA"/>
</dbReference>
<dbReference type="PANTHER" id="PTHR48111:SF73">
    <property type="entry name" value="ALKALINE PHOSPHATASE SYNTHESIS TRANSCRIPTIONAL REGULATORY PROTEIN PHOP"/>
    <property type="match status" value="1"/>
</dbReference>
<organism evidence="12 14">
    <name type="scientific">Latilactobacillus curvatus</name>
    <name type="common">Lactobacillus curvatus</name>
    <dbReference type="NCBI Taxonomy" id="28038"/>
    <lineage>
        <taxon>Bacteria</taxon>
        <taxon>Bacillati</taxon>
        <taxon>Bacillota</taxon>
        <taxon>Bacilli</taxon>
        <taxon>Lactobacillales</taxon>
        <taxon>Lactobacillaceae</taxon>
        <taxon>Latilactobacillus</taxon>
    </lineage>
</organism>
<dbReference type="GO" id="GO:0032993">
    <property type="term" value="C:protein-DNA complex"/>
    <property type="evidence" value="ECO:0007669"/>
    <property type="project" value="TreeGrafter"/>
</dbReference>
<evidence type="ECO:0000313" key="13">
    <source>
        <dbReference type="Proteomes" id="UP000257607"/>
    </source>
</evidence>
<dbReference type="PROSITE" id="PS50110">
    <property type="entry name" value="RESPONSE_REGULATORY"/>
    <property type="match status" value="1"/>
</dbReference>
<dbReference type="CDD" id="cd00383">
    <property type="entry name" value="trans_reg_C"/>
    <property type="match status" value="1"/>
</dbReference>
<reference evidence="11 13" key="1">
    <citation type="submission" date="2018-07" db="EMBL/GenBank/DDBJ databases">
        <title>Lactobacillus curvatus genome sequence.</title>
        <authorList>
            <person name="Prechtl R."/>
        </authorList>
    </citation>
    <scope>NUCLEOTIDE SEQUENCE [LARGE SCALE GENOMIC DNA]</scope>
    <source>
        <strain evidence="11 13">TMW 1.1928</strain>
    </source>
</reference>
<dbReference type="InterPro" id="IPR039420">
    <property type="entry name" value="WalR-like"/>
</dbReference>
<dbReference type="EMBL" id="CP031003">
    <property type="protein sequence ID" value="AXN36347.1"/>
    <property type="molecule type" value="Genomic_DNA"/>
</dbReference>
<evidence type="ECO:0000256" key="3">
    <source>
        <dbReference type="ARBA" id="ARBA00023015"/>
    </source>
</evidence>
<evidence type="ECO:0000256" key="2">
    <source>
        <dbReference type="ARBA" id="ARBA00023012"/>
    </source>
</evidence>
<dbReference type="FunFam" id="3.40.50.2300:FF:000001">
    <property type="entry name" value="DNA-binding response regulator PhoB"/>
    <property type="match status" value="1"/>
</dbReference>
<dbReference type="GO" id="GO:0006355">
    <property type="term" value="P:regulation of DNA-templated transcription"/>
    <property type="evidence" value="ECO:0007669"/>
    <property type="project" value="InterPro"/>
</dbReference>
<evidence type="ECO:0000259" key="9">
    <source>
        <dbReference type="PROSITE" id="PS50110"/>
    </source>
</evidence>
<dbReference type="SUPFAM" id="SSF46894">
    <property type="entry name" value="C-terminal effector domain of the bipartite response regulators"/>
    <property type="match status" value="1"/>
</dbReference>
<keyword evidence="2" id="KW-0902">Two-component regulatory system</keyword>
<dbReference type="InterPro" id="IPR036388">
    <property type="entry name" value="WH-like_DNA-bd_sf"/>
</dbReference>
<dbReference type="SUPFAM" id="SSF52172">
    <property type="entry name" value="CheY-like"/>
    <property type="match status" value="1"/>
</dbReference>
<dbReference type="InterPro" id="IPR011006">
    <property type="entry name" value="CheY-like_superfamily"/>
</dbReference>
<dbReference type="GeneID" id="49609903"/>
<proteinExistence type="predicted"/>
<evidence type="ECO:0000313" key="11">
    <source>
        <dbReference type="EMBL" id="AXN36347.1"/>
    </source>
</evidence>
<keyword evidence="4 8" id="KW-0238">DNA-binding</keyword>
<evidence type="ECO:0000313" key="14">
    <source>
        <dbReference type="Proteomes" id="UP001215533"/>
    </source>
</evidence>
<dbReference type="Gene3D" id="1.10.10.10">
    <property type="entry name" value="Winged helix-like DNA-binding domain superfamily/Winged helix DNA-binding domain"/>
    <property type="match status" value="1"/>
</dbReference>
<sequence>MKTILVVDDEPAILTLLRYNLEQEHFKVMTATDGAQALTMALQQSFDFIILDLMLPKLDGITVTKKIREAKLKTPIMILTAKDSETDKIVGLEVGADDYVTKPFSPREIIARIRAIERRTAQPVAVVETHPSDILQVGDLMVDEGEVVAKKGTQKLHLTPKEFELLVYFMHRINKVQSREKLLNAVWGFDYPAETRMVDIQVSHLREKIETDPRHPVYLKTVRGFGYQLEDPNHDQT</sequence>